<keyword evidence="4" id="KW-1185">Reference proteome</keyword>
<name>A0AAV5V757_9BILA</name>
<proteinExistence type="predicted"/>
<evidence type="ECO:0000313" key="3">
    <source>
        <dbReference type="EMBL" id="GMT13695.1"/>
    </source>
</evidence>
<feature type="non-terminal residue" evidence="3">
    <location>
        <position position="1"/>
    </location>
</feature>
<evidence type="ECO:0008006" key="5">
    <source>
        <dbReference type="Google" id="ProtNLM"/>
    </source>
</evidence>
<protein>
    <recommendedName>
        <fullName evidence="5">G protein-coupled receptor</fullName>
    </recommendedName>
</protein>
<reference evidence="3" key="1">
    <citation type="submission" date="2023-10" db="EMBL/GenBank/DDBJ databases">
        <title>Genome assembly of Pristionchus species.</title>
        <authorList>
            <person name="Yoshida K."/>
            <person name="Sommer R.J."/>
        </authorList>
    </citation>
    <scope>NUCLEOTIDE SEQUENCE</scope>
    <source>
        <strain evidence="3">RS5133</strain>
    </source>
</reference>
<keyword evidence="2" id="KW-0812">Transmembrane</keyword>
<evidence type="ECO:0000256" key="1">
    <source>
        <dbReference type="SAM" id="MobiDB-lite"/>
    </source>
</evidence>
<gene>
    <name evidence="3" type="ORF">PFISCL1PPCAC_4992</name>
</gene>
<dbReference type="Proteomes" id="UP001432322">
    <property type="component" value="Unassembled WGS sequence"/>
</dbReference>
<evidence type="ECO:0000313" key="4">
    <source>
        <dbReference type="Proteomes" id="UP001432322"/>
    </source>
</evidence>
<dbReference type="AlphaFoldDB" id="A0AAV5V757"/>
<feature type="compositionally biased region" description="Basic and acidic residues" evidence="1">
    <location>
        <begin position="109"/>
        <end position="131"/>
    </location>
</feature>
<accession>A0AAV5V757</accession>
<feature type="transmembrane region" description="Helical" evidence="2">
    <location>
        <begin position="67"/>
        <end position="88"/>
    </location>
</feature>
<feature type="region of interest" description="Disordered" evidence="1">
    <location>
        <begin position="107"/>
        <end position="131"/>
    </location>
</feature>
<dbReference type="EMBL" id="BTSY01000002">
    <property type="protein sequence ID" value="GMT13695.1"/>
    <property type="molecule type" value="Genomic_DNA"/>
</dbReference>
<keyword evidence="2" id="KW-1133">Transmembrane helix</keyword>
<sequence>PRRAVVAPSLLSMVYYDYRFFGAPNYTYVFEDNKVLYNRLPMQPQDDKLNIKPFRREYFMGGEDSHWYTEVLCLVMPIIAYVSYNILIHIASTFHLKKFARNYQSADASKQEASRGDNSSRQKEDHDVVPQ</sequence>
<comment type="caution">
    <text evidence="3">The sequence shown here is derived from an EMBL/GenBank/DDBJ whole genome shotgun (WGS) entry which is preliminary data.</text>
</comment>
<keyword evidence="2" id="KW-0472">Membrane</keyword>
<evidence type="ECO:0000256" key="2">
    <source>
        <dbReference type="SAM" id="Phobius"/>
    </source>
</evidence>
<organism evidence="3 4">
    <name type="scientific">Pristionchus fissidentatus</name>
    <dbReference type="NCBI Taxonomy" id="1538716"/>
    <lineage>
        <taxon>Eukaryota</taxon>
        <taxon>Metazoa</taxon>
        <taxon>Ecdysozoa</taxon>
        <taxon>Nematoda</taxon>
        <taxon>Chromadorea</taxon>
        <taxon>Rhabditida</taxon>
        <taxon>Rhabditina</taxon>
        <taxon>Diplogasteromorpha</taxon>
        <taxon>Diplogasteroidea</taxon>
        <taxon>Neodiplogasteridae</taxon>
        <taxon>Pristionchus</taxon>
    </lineage>
</organism>